<name>A0ABT7F116_9RHOB</name>
<accession>A0ABT7F116</accession>
<dbReference type="Pfam" id="PF07310">
    <property type="entry name" value="PAS_5"/>
    <property type="match status" value="1"/>
</dbReference>
<evidence type="ECO:0000256" key="1">
    <source>
        <dbReference type="SAM" id="MobiDB-lite"/>
    </source>
</evidence>
<feature type="region of interest" description="Disordered" evidence="1">
    <location>
        <begin position="198"/>
        <end position="224"/>
    </location>
</feature>
<protein>
    <submittedName>
        <fullName evidence="2">PAS domain-containing protein</fullName>
    </submittedName>
</protein>
<organism evidence="2 3">
    <name type="scientific">Pseudodonghicola flavimaris</name>
    <dbReference type="NCBI Taxonomy" id="3050036"/>
    <lineage>
        <taxon>Bacteria</taxon>
        <taxon>Pseudomonadati</taxon>
        <taxon>Pseudomonadota</taxon>
        <taxon>Alphaproteobacteria</taxon>
        <taxon>Rhodobacterales</taxon>
        <taxon>Paracoccaceae</taxon>
        <taxon>Pseudodonghicola</taxon>
    </lineage>
</organism>
<proteinExistence type="predicted"/>
<reference evidence="2 3" key="1">
    <citation type="submission" date="2023-05" db="EMBL/GenBank/DDBJ databases">
        <title>Pseudodonghicola sp. nov.</title>
        <authorList>
            <person name="Huang J."/>
        </authorList>
    </citation>
    <scope>NUCLEOTIDE SEQUENCE [LARGE SCALE GENOMIC DNA]</scope>
    <source>
        <strain evidence="2 3">IC7</strain>
    </source>
</reference>
<sequence length="237" mass="25432">MMRMIPNGPKAAPYAPVTRSDQAAGENVIAIDRFRNRRSLSPLRQAEAYWTALCGETGVPRRSQVDPRGLSNILQNTFILERVAPRVARFRLAGALLEDLAGMDVRGIPFTALFSDAARVEAGSLLERVFSAPHVAELRLTQAGSPGRSAGEGRMLLLPLATDDGEIARALGVLVADGGCGRLPCRFDITDRILRPVTADPQDHAPTPPAPTVAPEPQGFAEPRADFGAASHLRLVK</sequence>
<dbReference type="Proteomes" id="UP001243757">
    <property type="component" value="Unassembled WGS sequence"/>
</dbReference>
<evidence type="ECO:0000313" key="2">
    <source>
        <dbReference type="EMBL" id="MDK3018288.1"/>
    </source>
</evidence>
<comment type="caution">
    <text evidence="2">The sequence shown here is derived from an EMBL/GenBank/DDBJ whole genome shotgun (WGS) entry which is preliminary data.</text>
</comment>
<dbReference type="RefSeq" id="WP_284481102.1">
    <property type="nucleotide sequence ID" value="NZ_JASNJD010000007.1"/>
</dbReference>
<gene>
    <name evidence="2" type="ORF">QO033_11420</name>
</gene>
<evidence type="ECO:0000313" key="3">
    <source>
        <dbReference type="Proteomes" id="UP001243757"/>
    </source>
</evidence>
<dbReference type="EMBL" id="JASNJD010000007">
    <property type="protein sequence ID" value="MDK3018288.1"/>
    <property type="molecule type" value="Genomic_DNA"/>
</dbReference>
<keyword evidence="3" id="KW-1185">Reference proteome</keyword>
<dbReference type="InterPro" id="IPR009922">
    <property type="entry name" value="DUF1457"/>
</dbReference>